<feature type="compositionally biased region" description="Basic and acidic residues" evidence="6">
    <location>
        <begin position="256"/>
        <end position="276"/>
    </location>
</feature>
<dbReference type="InterPro" id="IPR018253">
    <property type="entry name" value="DnaJ_domain_CS"/>
</dbReference>
<dbReference type="InterPro" id="IPR057982">
    <property type="entry name" value="TPR_NAA35"/>
</dbReference>
<dbReference type="Proteomes" id="UP000835052">
    <property type="component" value="Unassembled WGS sequence"/>
</dbReference>
<gene>
    <name evidence="8" type="ORF">CAUJ_LOCUS15623</name>
</gene>
<dbReference type="InterPro" id="IPR036869">
    <property type="entry name" value="J_dom_sf"/>
</dbReference>
<accession>A0A8S1HUH8</accession>
<keyword evidence="9" id="KW-1185">Reference proteome</keyword>
<dbReference type="PROSITE" id="PS00636">
    <property type="entry name" value="DNAJ_1"/>
    <property type="match status" value="1"/>
</dbReference>
<keyword evidence="3" id="KW-0963">Cytoplasm</keyword>
<dbReference type="SMART" id="SM00271">
    <property type="entry name" value="DnaJ"/>
    <property type="match status" value="1"/>
</dbReference>
<dbReference type="OrthoDB" id="269405at2759"/>
<feature type="compositionally biased region" description="Acidic residues" evidence="6">
    <location>
        <begin position="528"/>
        <end position="546"/>
    </location>
</feature>
<dbReference type="InterPro" id="IPR001623">
    <property type="entry name" value="DnaJ_domain"/>
</dbReference>
<keyword evidence="5" id="KW-0175">Coiled coil</keyword>
<comment type="subcellular location">
    <subcellularLocation>
        <location evidence="1">Cytoplasm</location>
    </subcellularLocation>
</comment>
<dbReference type="PANTHER" id="PTHR21373">
    <property type="entry name" value="GLUCOSE REPRESSIBLE PROTEIN MAK10"/>
    <property type="match status" value="1"/>
</dbReference>
<evidence type="ECO:0000256" key="1">
    <source>
        <dbReference type="ARBA" id="ARBA00004496"/>
    </source>
</evidence>
<dbReference type="SUPFAM" id="SSF46565">
    <property type="entry name" value="Chaperone J-domain"/>
    <property type="match status" value="1"/>
</dbReference>
<dbReference type="EMBL" id="CAJGYM010000197">
    <property type="protein sequence ID" value="CAD6199723.1"/>
    <property type="molecule type" value="Genomic_DNA"/>
</dbReference>
<evidence type="ECO:0000256" key="4">
    <source>
        <dbReference type="ARBA" id="ARBA00030494"/>
    </source>
</evidence>
<protein>
    <recommendedName>
        <fullName evidence="4">Protein MAK10 homolog</fullName>
    </recommendedName>
</protein>
<evidence type="ECO:0000256" key="3">
    <source>
        <dbReference type="ARBA" id="ARBA00022490"/>
    </source>
</evidence>
<dbReference type="Gene3D" id="1.10.287.110">
    <property type="entry name" value="DnaJ domain"/>
    <property type="match status" value="1"/>
</dbReference>
<sequence length="1166" mass="133549">MSLKPGVNPYTVLGLEKGCTERDIQKAYRLQCLKWHPDKNLDNKEEAEKRFIAAKEAFAFLFDKTKREEYDRGEERVRVAEEKHKARMEKADGARRKFIDELNQREKAFNDRSKVGEPILTPAQEARKKKAEELRMRSEMEDIRKQLEREANEEVMRQMERVRQAHAQHAAAVANITPKLMVKWKATADEDYDEAALRIIFEPYGKITTVSSIIIKKRPPEMFDRIRNGRKNSWGAETETGLRPGPEISAEWLTPPEDRRKDEGVKRKSEPTKPKNDYQAMSLEDLEAQILGDLPQPAEKKTKKWSVVEKKRIMEDITEEFFEACSKLELGQMVSVEDFQLGEAMSAVELMDVKMDVGMVRFRPTGLKICIDQGLYETSPQEQLTTIDATLCLFVSWLEGGSLAQTLWTNVLLPNVNEVNHPVFGPLAHAFTFLIQIIRSIIQNACCHEEEDFNTHLPYVSGPQCTKETTMPLLKSMIRQLGFTQKMGPEQPVILALGTRLELLYLLIEALLCLAPPPNDPPSSPSEREDELDDEEDEEEEEEQEEQAPPPFRPNFPGALDAAKKMVAVSHAVVETSRFGLPSPDLGDDGDFSWLVAIEPELNRRFMPSTFPRKTDIPDRRKALRYIVKLAQRILTIARDGPESAMDLTSLFYFARNFNHSGSCVLTRALLQVIQGKRKNKLAIFPQDEHVFGDPNITIADCIESTIKDKYAPLILLKGNPVYDDRVCQDLYNVFLGAFAKVALLVYQVFGCNMARQRERLVPLIEDLGNLQMEASRIEARTDEIVRGTKDCKLIPHPSMATFVFNNLLALITYHFELSFRLDLFVPYEFCYIYWYYGDVLTRWQITTMERSQEMMLQGWGLHPLAMNNSHRKRLDRKKAEEMLMRKLNLNQTQIILHYGLSSLADGIVKTTVALVKMDKIKVPMWFKETEQLRFENRIAAFTPLGPPLSVSYQQFKDVSKIDELLYQDHKKTMQMAIEVFDTARKNLERVHEKSTLKVESAPFLKVAKLNLVAARLLLQDKMVYFLCEFLSKKKKAINTTSVPGYLISHCPFEHVGPCFFAASSTILQKEPSSSTATSSASTSIPDVKILEKAAVQPKVLMPFVSGVLQNEDYFHLEKLVNVEDMFKARLHYGHKVGTLNENMKWALYGQRLNVCIFDLDITRTF</sequence>
<reference evidence="8" key="1">
    <citation type="submission" date="2020-10" db="EMBL/GenBank/DDBJ databases">
        <authorList>
            <person name="Kikuchi T."/>
        </authorList>
    </citation>
    <scope>NUCLEOTIDE SEQUENCE</scope>
    <source>
        <strain evidence="8">NKZ352</strain>
    </source>
</reference>
<dbReference type="AlphaFoldDB" id="A0A8S1HUH8"/>
<evidence type="ECO:0000313" key="8">
    <source>
        <dbReference type="EMBL" id="CAD6199723.1"/>
    </source>
</evidence>
<dbReference type="PRINTS" id="PR00625">
    <property type="entry name" value="JDOMAIN"/>
</dbReference>
<dbReference type="SUPFAM" id="SSF52313">
    <property type="entry name" value="Ribosomal protein S2"/>
    <property type="match status" value="1"/>
</dbReference>
<dbReference type="InterPro" id="IPR023591">
    <property type="entry name" value="Ribosomal_uS2_flav_dom_sf"/>
</dbReference>
<comment type="caution">
    <text evidence="8">The sequence shown here is derived from an EMBL/GenBank/DDBJ whole genome shotgun (WGS) entry which is preliminary data.</text>
</comment>
<name>A0A8S1HUH8_9PELO</name>
<dbReference type="Pfam" id="PF25789">
    <property type="entry name" value="TPR_NAA35"/>
    <property type="match status" value="1"/>
</dbReference>
<feature type="region of interest" description="Disordered" evidence="6">
    <location>
        <begin position="517"/>
        <end position="557"/>
    </location>
</feature>
<dbReference type="PANTHER" id="PTHR21373:SF0">
    <property type="entry name" value="N-ALPHA-ACETYLTRANSFERASE 35, NATC AUXILIARY SUBUNIT"/>
    <property type="match status" value="1"/>
</dbReference>
<dbReference type="InterPro" id="IPR057983">
    <property type="entry name" value="NAA35-like_N"/>
</dbReference>
<evidence type="ECO:0000256" key="5">
    <source>
        <dbReference type="SAM" id="Coils"/>
    </source>
</evidence>
<dbReference type="PROSITE" id="PS50076">
    <property type="entry name" value="DNAJ_2"/>
    <property type="match status" value="1"/>
</dbReference>
<dbReference type="Gene3D" id="3.40.50.10490">
    <property type="entry name" value="Glucose-6-phosphate isomerase like protein, domain 1"/>
    <property type="match status" value="1"/>
</dbReference>
<dbReference type="Pfam" id="PF04112">
    <property type="entry name" value="Mak10"/>
    <property type="match status" value="1"/>
</dbReference>
<proteinExistence type="inferred from homology"/>
<organism evidence="8 9">
    <name type="scientific">Caenorhabditis auriculariae</name>
    <dbReference type="NCBI Taxonomy" id="2777116"/>
    <lineage>
        <taxon>Eukaryota</taxon>
        <taxon>Metazoa</taxon>
        <taxon>Ecdysozoa</taxon>
        <taxon>Nematoda</taxon>
        <taxon>Chromadorea</taxon>
        <taxon>Rhabditida</taxon>
        <taxon>Rhabditina</taxon>
        <taxon>Rhabditomorpha</taxon>
        <taxon>Rhabditoidea</taxon>
        <taxon>Rhabditidae</taxon>
        <taxon>Peloderinae</taxon>
        <taxon>Caenorhabditis</taxon>
    </lineage>
</organism>
<evidence type="ECO:0000313" key="9">
    <source>
        <dbReference type="Proteomes" id="UP000835052"/>
    </source>
</evidence>
<feature type="region of interest" description="Disordered" evidence="6">
    <location>
        <begin position="226"/>
        <end position="278"/>
    </location>
</feature>
<dbReference type="InterPro" id="IPR007244">
    <property type="entry name" value="Naa35_N"/>
</dbReference>
<comment type="similarity">
    <text evidence="2">Belongs to the MAK10 family.</text>
</comment>
<dbReference type="Pfam" id="PF00226">
    <property type="entry name" value="DnaJ"/>
    <property type="match status" value="1"/>
</dbReference>
<dbReference type="GO" id="GO:0031417">
    <property type="term" value="C:NatC complex"/>
    <property type="evidence" value="ECO:0007669"/>
    <property type="project" value="InterPro"/>
</dbReference>
<feature type="domain" description="J" evidence="7">
    <location>
        <begin position="8"/>
        <end position="74"/>
    </location>
</feature>
<evidence type="ECO:0000259" key="7">
    <source>
        <dbReference type="PROSITE" id="PS50076"/>
    </source>
</evidence>
<evidence type="ECO:0000256" key="2">
    <source>
        <dbReference type="ARBA" id="ARBA00006289"/>
    </source>
</evidence>
<dbReference type="CDD" id="cd06257">
    <property type="entry name" value="DnaJ"/>
    <property type="match status" value="1"/>
</dbReference>
<evidence type="ECO:0000256" key="6">
    <source>
        <dbReference type="SAM" id="MobiDB-lite"/>
    </source>
</evidence>
<feature type="coiled-coil region" evidence="5">
    <location>
        <begin position="130"/>
        <end position="165"/>
    </location>
</feature>